<keyword evidence="1" id="KW-0812">Transmembrane</keyword>
<keyword evidence="3" id="KW-1185">Reference proteome</keyword>
<feature type="transmembrane region" description="Helical" evidence="1">
    <location>
        <begin position="6"/>
        <end position="25"/>
    </location>
</feature>
<dbReference type="AlphaFoldDB" id="A0A4V2EMK8"/>
<sequence length="82" mass="8433">METWRIVATSLLGLAGLFAVLIVMAQVRDRTHSGSKVATSGAVAFTTLLLLCLLVLTVLPSGLSWGIVVAVTAVVGVLLLAS</sequence>
<proteinExistence type="predicted"/>
<gene>
    <name evidence="2" type="ORF">EWH70_05995</name>
</gene>
<organism evidence="2 3">
    <name type="scientific">Amycolatopsis suaedae</name>
    <dbReference type="NCBI Taxonomy" id="2510978"/>
    <lineage>
        <taxon>Bacteria</taxon>
        <taxon>Bacillati</taxon>
        <taxon>Actinomycetota</taxon>
        <taxon>Actinomycetes</taxon>
        <taxon>Pseudonocardiales</taxon>
        <taxon>Pseudonocardiaceae</taxon>
        <taxon>Amycolatopsis</taxon>
    </lineage>
</organism>
<dbReference type="Proteomes" id="UP000292003">
    <property type="component" value="Unassembled WGS sequence"/>
</dbReference>
<evidence type="ECO:0000313" key="2">
    <source>
        <dbReference type="EMBL" id="RZQ65415.1"/>
    </source>
</evidence>
<feature type="transmembrane region" description="Helical" evidence="1">
    <location>
        <begin position="62"/>
        <end position="81"/>
    </location>
</feature>
<accession>A0A4V2EMK8</accession>
<keyword evidence="1" id="KW-0472">Membrane</keyword>
<name>A0A4V2EMK8_9PSEU</name>
<dbReference type="OrthoDB" id="3701102at2"/>
<feature type="transmembrane region" description="Helical" evidence="1">
    <location>
        <begin position="37"/>
        <end position="56"/>
    </location>
</feature>
<keyword evidence="1" id="KW-1133">Transmembrane helix</keyword>
<dbReference type="RefSeq" id="WP_130474200.1">
    <property type="nucleotide sequence ID" value="NZ_SFCC01000002.1"/>
</dbReference>
<reference evidence="2 3" key="1">
    <citation type="submission" date="2019-02" db="EMBL/GenBank/DDBJ databases">
        <title>Draft genome sequence of Amycolatopsis sp. 8-3EHSu isolated from roots of Suaeda maritima.</title>
        <authorList>
            <person name="Duangmal K."/>
            <person name="Chantavorakit T."/>
        </authorList>
    </citation>
    <scope>NUCLEOTIDE SEQUENCE [LARGE SCALE GENOMIC DNA]</scope>
    <source>
        <strain evidence="2 3">8-3EHSu</strain>
    </source>
</reference>
<evidence type="ECO:0000256" key="1">
    <source>
        <dbReference type="SAM" id="Phobius"/>
    </source>
</evidence>
<dbReference type="EMBL" id="SFCC01000002">
    <property type="protein sequence ID" value="RZQ65415.1"/>
    <property type="molecule type" value="Genomic_DNA"/>
</dbReference>
<comment type="caution">
    <text evidence="2">The sequence shown here is derived from an EMBL/GenBank/DDBJ whole genome shotgun (WGS) entry which is preliminary data.</text>
</comment>
<protein>
    <submittedName>
        <fullName evidence="2">Uncharacterized protein</fullName>
    </submittedName>
</protein>
<evidence type="ECO:0000313" key="3">
    <source>
        <dbReference type="Proteomes" id="UP000292003"/>
    </source>
</evidence>